<feature type="domain" description="Methyl-accepting transducer" evidence="6">
    <location>
        <begin position="213"/>
        <end position="449"/>
    </location>
</feature>
<dbReference type="CDD" id="cd14748">
    <property type="entry name" value="PBP2_UgpB"/>
    <property type="match status" value="1"/>
</dbReference>
<evidence type="ECO:0000256" key="4">
    <source>
        <dbReference type="SAM" id="Coils"/>
    </source>
</evidence>
<keyword evidence="1 3" id="KW-0807">Transducer</keyword>
<evidence type="ECO:0000256" key="3">
    <source>
        <dbReference type="PROSITE-ProRule" id="PRU00284"/>
    </source>
</evidence>
<dbReference type="PROSITE" id="PS50885">
    <property type="entry name" value="HAMP"/>
    <property type="match status" value="1"/>
</dbReference>
<evidence type="ECO:0000259" key="6">
    <source>
        <dbReference type="PROSITE" id="PS50111"/>
    </source>
</evidence>
<dbReference type="InterPro" id="IPR004090">
    <property type="entry name" value="Chemotax_Me-accpt_rcpt"/>
</dbReference>
<organism evidence="8 9">
    <name type="scientific">Halonotius pteroides</name>
    <dbReference type="NCBI Taxonomy" id="268735"/>
    <lineage>
        <taxon>Archaea</taxon>
        <taxon>Methanobacteriati</taxon>
        <taxon>Methanobacteriota</taxon>
        <taxon>Stenosarchaea group</taxon>
        <taxon>Halobacteria</taxon>
        <taxon>Halobacteriales</taxon>
        <taxon>Haloferacaceae</taxon>
        <taxon>Halonotius</taxon>
    </lineage>
</organism>
<evidence type="ECO:0000313" key="9">
    <source>
        <dbReference type="Proteomes" id="UP000281564"/>
    </source>
</evidence>
<dbReference type="InterPro" id="IPR003660">
    <property type="entry name" value="HAMP_dom"/>
</dbReference>
<comment type="caution">
    <text evidence="8">The sequence shown here is derived from an EMBL/GenBank/DDBJ whole genome shotgun (WGS) entry which is preliminary data.</text>
</comment>
<feature type="domain" description="HAMP" evidence="7">
    <location>
        <begin position="148"/>
        <end position="194"/>
    </location>
</feature>
<proteinExistence type="inferred from homology"/>
<comment type="similarity">
    <text evidence="2">Belongs to the methyl-accepting chemotaxis (MCP) protein family.</text>
</comment>
<gene>
    <name evidence="8" type="ORF">DP106_06920</name>
</gene>
<evidence type="ECO:0000256" key="1">
    <source>
        <dbReference type="ARBA" id="ARBA00023224"/>
    </source>
</evidence>
<dbReference type="Pfam" id="PF00015">
    <property type="entry name" value="MCPsignal"/>
    <property type="match status" value="1"/>
</dbReference>
<keyword evidence="4" id="KW-0175">Coiled coil</keyword>
<feature type="coiled-coil region" evidence="4">
    <location>
        <begin position="228"/>
        <end position="255"/>
    </location>
</feature>
<dbReference type="AlphaFoldDB" id="A0A3A6QE39"/>
<dbReference type="InterPro" id="IPR006059">
    <property type="entry name" value="SBP"/>
</dbReference>
<dbReference type="EMBL" id="QMDW01000008">
    <property type="protein sequence ID" value="RJX49837.1"/>
    <property type="molecule type" value="Genomic_DNA"/>
</dbReference>
<dbReference type="SUPFAM" id="SSF53850">
    <property type="entry name" value="Periplasmic binding protein-like II"/>
    <property type="match status" value="1"/>
</dbReference>
<feature type="region of interest" description="Disordered" evidence="5">
    <location>
        <begin position="74"/>
        <end position="139"/>
    </location>
</feature>
<name>A0A3A6QE39_9EURY</name>
<accession>A0A3A6QE39</accession>
<protein>
    <submittedName>
        <fullName evidence="8">Chemotaxis protein</fullName>
    </submittedName>
</protein>
<dbReference type="GO" id="GO:0016020">
    <property type="term" value="C:membrane"/>
    <property type="evidence" value="ECO:0007669"/>
    <property type="project" value="InterPro"/>
</dbReference>
<dbReference type="Proteomes" id="UP000281564">
    <property type="component" value="Unassembled WGS sequence"/>
</dbReference>
<dbReference type="SUPFAM" id="SSF58104">
    <property type="entry name" value="Methyl-accepting chemotaxis protein (MCP) signaling domain"/>
    <property type="match status" value="1"/>
</dbReference>
<dbReference type="GO" id="GO:0006935">
    <property type="term" value="P:chemotaxis"/>
    <property type="evidence" value="ECO:0007669"/>
    <property type="project" value="InterPro"/>
</dbReference>
<evidence type="ECO:0000256" key="5">
    <source>
        <dbReference type="SAM" id="MobiDB-lite"/>
    </source>
</evidence>
<dbReference type="PANTHER" id="PTHR32089">
    <property type="entry name" value="METHYL-ACCEPTING CHEMOTAXIS PROTEIN MCPB"/>
    <property type="match status" value="1"/>
</dbReference>
<dbReference type="GO" id="GO:0007165">
    <property type="term" value="P:signal transduction"/>
    <property type="evidence" value="ECO:0007669"/>
    <property type="project" value="UniProtKB-KW"/>
</dbReference>
<keyword evidence="9" id="KW-1185">Reference proteome</keyword>
<dbReference type="Pfam" id="PF13416">
    <property type="entry name" value="SBP_bac_8"/>
    <property type="match status" value="1"/>
</dbReference>
<dbReference type="Gene3D" id="1.10.287.950">
    <property type="entry name" value="Methyl-accepting chemotaxis protein"/>
    <property type="match status" value="1"/>
</dbReference>
<sequence length="917" mass="98313">MRYTVIVVTMSLRWITSRREQRADSGILAGNGWRIGLCVAALGVAWLTRDPTASLTTAGLFSFIPAFWRSGRDETAENATTNAESTDAVAETEPTATETETDPTAEPIADTTLTIEEQPAGATPDGGEVVPNPDNDSESVDEWKAFCEQLTDAMAEGADGDLTVRVDPDDAPAEAAETAKMFNELVGEFSETVQTVDDFSDQVTGATNRVTGRVEEVKSASKDMSGEINAIADDASKQNTQLEELSDEIRSLSAATQEVASSASEVAKASEQAAERGEKGRELGTDALAELDDIDTRTTRMLEATQELDNRIDEIEEIAEFIGDVASQTNILALNASIEAARAGEAGEGFAVVADEVKSLAEDAEEAAGDIESSVSTIREQADTTVEEMHETRDRIDSGVDTIESAVENFQQIADDIEETNVGVQEISKATDQQANSLQEAAAMVDDVSAIADDTANRTENAAAAAQQQTTALAEVSTGATTLDERSSSLNQLTTNYEFGGVSSQLAADSDVTVFEFWHAMGGDKGLLLENLIREFEEQADGIRIEATNKGSYRGNLESTLSAAERGDTPTLSQIYEIGTAKAIDSGAFEPVENVLPSRTQLRNYLDPVLSYYRTNGTLYSMPFNSSVPILAINADAFRAAGLDPNNPPETFAEVTAAAEELVNAGVTDTGITFANYGWFVEQWFASAGQEIVNKQNGRAGTADEAFYDSEAGVELYDWWTDLDNRGLYHNPGIEARGKAKDAFHDGTAAMLVGSSSSCGSIIEGAEFETNVSGMPAAGERVGLIVGGASLWVSEDATRDQQEAAGEFLAWMTAPEQQARWHQETGYLPVHEQGVEKLRNDGWFRENPGHEVGIQELLGSPDTPATNGARIGPFDTVRTLVAEAYEDIKTGDTEEELLALSETVEQQLANYAAEQGR</sequence>
<dbReference type="Gene3D" id="3.40.190.10">
    <property type="entry name" value="Periplasmic binding protein-like II"/>
    <property type="match status" value="2"/>
</dbReference>
<dbReference type="PRINTS" id="PR00260">
    <property type="entry name" value="CHEMTRNSDUCR"/>
</dbReference>
<dbReference type="PANTHER" id="PTHR32089:SF112">
    <property type="entry name" value="LYSOZYME-LIKE PROTEIN-RELATED"/>
    <property type="match status" value="1"/>
</dbReference>
<dbReference type="InterPro" id="IPR004089">
    <property type="entry name" value="MCPsignal_dom"/>
</dbReference>
<evidence type="ECO:0000313" key="8">
    <source>
        <dbReference type="EMBL" id="RJX49837.1"/>
    </source>
</evidence>
<reference evidence="8 9" key="1">
    <citation type="submission" date="2018-06" db="EMBL/GenBank/DDBJ databases">
        <title>Halonotius sp. F13-13 a new haloarchaeeon isolated from a solar saltern from Isla Cristina, Huelva, Spain.</title>
        <authorList>
            <person name="Duran-Viseras A."/>
            <person name="Sanchez-Porro C."/>
            <person name="Ventosa A."/>
        </authorList>
    </citation>
    <scope>NUCLEOTIDE SEQUENCE [LARGE SCALE GENOMIC DNA]</scope>
    <source>
        <strain evidence="8 9">CECT 7525</strain>
    </source>
</reference>
<dbReference type="SMART" id="SM00283">
    <property type="entry name" value="MA"/>
    <property type="match status" value="1"/>
</dbReference>
<dbReference type="PROSITE" id="PS50111">
    <property type="entry name" value="CHEMOTAXIS_TRANSDUC_2"/>
    <property type="match status" value="1"/>
</dbReference>
<dbReference type="GO" id="GO:0004888">
    <property type="term" value="F:transmembrane signaling receptor activity"/>
    <property type="evidence" value="ECO:0007669"/>
    <property type="project" value="InterPro"/>
</dbReference>
<feature type="compositionally biased region" description="Low complexity" evidence="5">
    <location>
        <begin position="77"/>
        <end position="109"/>
    </location>
</feature>
<evidence type="ECO:0000259" key="7">
    <source>
        <dbReference type="PROSITE" id="PS50885"/>
    </source>
</evidence>
<evidence type="ECO:0000256" key="2">
    <source>
        <dbReference type="ARBA" id="ARBA00029447"/>
    </source>
</evidence>
<dbReference type="CDD" id="cd11386">
    <property type="entry name" value="MCP_signal"/>
    <property type="match status" value="1"/>
</dbReference>